<feature type="non-terminal residue" evidence="1">
    <location>
        <position position="24"/>
    </location>
</feature>
<name>A0A0F9BG47_9ZZZZ</name>
<comment type="caution">
    <text evidence="1">The sequence shown here is derived from an EMBL/GenBank/DDBJ whole genome shotgun (WGS) entry which is preliminary data.</text>
</comment>
<reference evidence="1" key="1">
    <citation type="journal article" date="2015" name="Nature">
        <title>Complex archaea that bridge the gap between prokaryotes and eukaryotes.</title>
        <authorList>
            <person name="Spang A."/>
            <person name="Saw J.H."/>
            <person name="Jorgensen S.L."/>
            <person name="Zaremba-Niedzwiedzka K."/>
            <person name="Martijn J."/>
            <person name="Lind A.E."/>
            <person name="van Eijk R."/>
            <person name="Schleper C."/>
            <person name="Guy L."/>
            <person name="Ettema T.J."/>
        </authorList>
    </citation>
    <scope>NUCLEOTIDE SEQUENCE</scope>
</reference>
<organism evidence="1">
    <name type="scientific">marine sediment metagenome</name>
    <dbReference type="NCBI Taxonomy" id="412755"/>
    <lineage>
        <taxon>unclassified sequences</taxon>
        <taxon>metagenomes</taxon>
        <taxon>ecological metagenomes</taxon>
    </lineage>
</organism>
<gene>
    <name evidence="1" type="ORF">LCGC14_2793990</name>
</gene>
<protein>
    <submittedName>
        <fullName evidence="1">Uncharacterized protein</fullName>
    </submittedName>
</protein>
<dbReference type="AlphaFoldDB" id="A0A0F9BG47"/>
<dbReference type="EMBL" id="LAZR01052250">
    <property type="protein sequence ID" value="KKK83381.1"/>
    <property type="molecule type" value="Genomic_DNA"/>
</dbReference>
<proteinExistence type="predicted"/>
<evidence type="ECO:0000313" key="1">
    <source>
        <dbReference type="EMBL" id="KKK83381.1"/>
    </source>
</evidence>
<accession>A0A0F9BG47</accession>
<sequence>MLDMLVDTGLFGRDRSDVVERLAC</sequence>